<dbReference type="PANTHER" id="PTHR36978:SF4">
    <property type="entry name" value="P-LOOP CONTAINING NUCLEOSIDE TRIPHOSPHATE HYDROLASE PROTEIN"/>
    <property type="match status" value="1"/>
</dbReference>
<evidence type="ECO:0008006" key="3">
    <source>
        <dbReference type="Google" id="ProtNLM"/>
    </source>
</evidence>
<evidence type="ECO:0000313" key="2">
    <source>
        <dbReference type="Proteomes" id="UP000306791"/>
    </source>
</evidence>
<dbReference type="PANTHER" id="PTHR36978">
    <property type="entry name" value="P-LOOP CONTAINING NUCLEOTIDE TRIPHOSPHATE HYDROLASE"/>
    <property type="match status" value="1"/>
</dbReference>
<dbReference type="RefSeq" id="WP_138236628.1">
    <property type="nucleotide sequence ID" value="NZ_CP185860.1"/>
</dbReference>
<evidence type="ECO:0000313" key="1">
    <source>
        <dbReference type="EMBL" id="TLM75656.1"/>
    </source>
</evidence>
<dbReference type="InterPro" id="IPR040632">
    <property type="entry name" value="Sulfotransfer_4"/>
</dbReference>
<dbReference type="SUPFAM" id="SSF52540">
    <property type="entry name" value="P-loop containing nucleoside triphosphate hydrolases"/>
    <property type="match status" value="1"/>
</dbReference>
<reference evidence="1 2" key="1">
    <citation type="submission" date="2019-05" db="EMBL/GenBank/DDBJ databases">
        <title>Microbulbifer harenosus sp. nov., an alginate-degrading bacterium isolated from coastal sand.</title>
        <authorList>
            <person name="Huang H."/>
            <person name="Mo K."/>
            <person name="Bao S."/>
        </authorList>
    </citation>
    <scope>NUCLEOTIDE SEQUENCE [LARGE SCALE GENOMIC DNA]</scope>
    <source>
        <strain evidence="1 2">HB161719</strain>
    </source>
</reference>
<dbReference type="InterPro" id="IPR027417">
    <property type="entry name" value="P-loop_NTPase"/>
</dbReference>
<dbReference type="Gene3D" id="3.40.50.300">
    <property type="entry name" value="P-loop containing nucleotide triphosphate hydrolases"/>
    <property type="match status" value="1"/>
</dbReference>
<dbReference type="EMBL" id="VANI01000016">
    <property type="protein sequence ID" value="TLM75656.1"/>
    <property type="molecule type" value="Genomic_DNA"/>
</dbReference>
<dbReference type="Proteomes" id="UP000306791">
    <property type="component" value="Unassembled WGS sequence"/>
</dbReference>
<comment type="caution">
    <text evidence="1">The sequence shown here is derived from an EMBL/GenBank/DDBJ whole genome shotgun (WGS) entry which is preliminary data.</text>
</comment>
<organism evidence="1 2">
    <name type="scientific">Microbulbifer harenosus</name>
    <dbReference type="NCBI Taxonomy" id="2576840"/>
    <lineage>
        <taxon>Bacteria</taxon>
        <taxon>Pseudomonadati</taxon>
        <taxon>Pseudomonadota</taxon>
        <taxon>Gammaproteobacteria</taxon>
        <taxon>Cellvibrionales</taxon>
        <taxon>Microbulbiferaceae</taxon>
        <taxon>Microbulbifer</taxon>
    </lineage>
</organism>
<keyword evidence="2" id="KW-1185">Reference proteome</keyword>
<sequence>MKPLIIGASLGRTGTYSLKLALERLGFFPCLHMSDFAADADLCCLWLGELKKAEPDWGNLLHGYRAVVDWPACNHLYSLLRKFPDARIIYTERPFESWYQSVSQTIVPALKWLKNIPLERRSPFFELVEREVLFGSFGDALEKPMLQQSYERHRNNILGLARPEQLLSLNIEEGWENICGFLRVSIPTEIFPRKNDANNFPQFLKRKRNSKITV</sequence>
<dbReference type="Pfam" id="PF17784">
    <property type="entry name" value="Sulfotransfer_4"/>
    <property type="match status" value="1"/>
</dbReference>
<proteinExistence type="predicted"/>
<name>A0ABY2UIE3_9GAMM</name>
<protein>
    <recommendedName>
        <fullName evidence="3">Sulfotransferase family protein</fullName>
    </recommendedName>
</protein>
<gene>
    <name evidence="1" type="ORF">FDY93_15270</name>
</gene>
<accession>A0ABY2UIE3</accession>